<protein>
    <recommendedName>
        <fullName evidence="1">F-box domain-containing protein</fullName>
    </recommendedName>
</protein>
<name>S2J351_MUCC1</name>
<evidence type="ECO:0000313" key="2">
    <source>
        <dbReference type="EMBL" id="EPB84491.1"/>
    </source>
</evidence>
<dbReference type="EMBL" id="KE124037">
    <property type="protein sequence ID" value="EPB84491.1"/>
    <property type="molecule type" value="Genomic_DNA"/>
</dbReference>
<dbReference type="SUPFAM" id="SSF81383">
    <property type="entry name" value="F-box domain"/>
    <property type="match status" value="1"/>
</dbReference>
<dbReference type="Proteomes" id="UP000014254">
    <property type="component" value="Unassembled WGS sequence"/>
</dbReference>
<organism evidence="2 3">
    <name type="scientific">Mucor circinelloides f. circinelloides (strain 1006PhL)</name>
    <name type="common">Mucormycosis agent</name>
    <name type="synonym">Calyptromyces circinelloides</name>
    <dbReference type="NCBI Taxonomy" id="1220926"/>
    <lineage>
        <taxon>Eukaryota</taxon>
        <taxon>Fungi</taxon>
        <taxon>Fungi incertae sedis</taxon>
        <taxon>Mucoromycota</taxon>
        <taxon>Mucoromycotina</taxon>
        <taxon>Mucoromycetes</taxon>
        <taxon>Mucorales</taxon>
        <taxon>Mucorineae</taxon>
        <taxon>Mucoraceae</taxon>
        <taxon>Mucor</taxon>
    </lineage>
</organism>
<dbReference type="PROSITE" id="PS50181">
    <property type="entry name" value="FBOX"/>
    <property type="match status" value="1"/>
</dbReference>
<reference evidence="3" key="1">
    <citation type="submission" date="2013-05" db="EMBL/GenBank/DDBJ databases">
        <title>The Genome sequence of Mucor circinelloides f. circinelloides 1006PhL.</title>
        <authorList>
            <consortium name="The Broad Institute Genomics Platform"/>
            <person name="Cuomo C."/>
            <person name="Earl A."/>
            <person name="Findley K."/>
            <person name="Lee S.C."/>
            <person name="Walker B."/>
            <person name="Young S."/>
            <person name="Zeng Q."/>
            <person name="Gargeya S."/>
            <person name="Fitzgerald M."/>
            <person name="Haas B."/>
            <person name="Abouelleil A."/>
            <person name="Allen A.W."/>
            <person name="Alvarado L."/>
            <person name="Arachchi H.M."/>
            <person name="Berlin A.M."/>
            <person name="Chapman S.B."/>
            <person name="Gainer-Dewar J."/>
            <person name="Goldberg J."/>
            <person name="Griggs A."/>
            <person name="Gujja S."/>
            <person name="Hansen M."/>
            <person name="Howarth C."/>
            <person name="Imamovic A."/>
            <person name="Ireland A."/>
            <person name="Larimer J."/>
            <person name="McCowan C."/>
            <person name="Murphy C."/>
            <person name="Pearson M."/>
            <person name="Poon T.W."/>
            <person name="Priest M."/>
            <person name="Roberts A."/>
            <person name="Saif S."/>
            <person name="Shea T."/>
            <person name="Sisk P."/>
            <person name="Sykes S."/>
            <person name="Wortman J."/>
            <person name="Nusbaum C."/>
            <person name="Birren B."/>
        </authorList>
    </citation>
    <scope>NUCLEOTIDE SEQUENCE [LARGE SCALE GENOMIC DNA]</scope>
    <source>
        <strain evidence="3">1006PhL</strain>
    </source>
</reference>
<dbReference type="InterPro" id="IPR032675">
    <property type="entry name" value="LRR_dom_sf"/>
</dbReference>
<evidence type="ECO:0000313" key="3">
    <source>
        <dbReference type="Proteomes" id="UP000014254"/>
    </source>
</evidence>
<dbReference type="AlphaFoldDB" id="S2J351"/>
<dbReference type="VEuPathDB" id="FungiDB:HMPREF1544_08727"/>
<proteinExistence type="predicted"/>
<dbReference type="InterPro" id="IPR001810">
    <property type="entry name" value="F-box_dom"/>
</dbReference>
<dbReference type="Pfam" id="PF12937">
    <property type="entry name" value="F-box-like"/>
    <property type="match status" value="1"/>
</dbReference>
<evidence type="ECO:0000259" key="1">
    <source>
        <dbReference type="PROSITE" id="PS50181"/>
    </source>
</evidence>
<keyword evidence="3" id="KW-1185">Reference proteome</keyword>
<dbReference type="InterPro" id="IPR036047">
    <property type="entry name" value="F-box-like_dom_sf"/>
</dbReference>
<feature type="domain" description="F-box" evidence="1">
    <location>
        <begin position="2"/>
        <end position="35"/>
    </location>
</feature>
<dbReference type="InParanoid" id="S2J351"/>
<dbReference type="Gene3D" id="3.80.10.10">
    <property type="entry name" value="Ribonuclease Inhibitor"/>
    <property type="match status" value="1"/>
</dbReference>
<accession>S2J351</accession>
<sequence>MSRNFQYLPTELLLAIFNYVDVRNMIEYQQVCKSWLYPARIKLYFNLVISTNAALHKAIYSFQVNRHLAKHLSLDSIESFQEYAPGPDPKKLLVYCSNIRSVSSAGTTMDAQVLEVLACLRSHCLSKLQRIPTAFANFSEYIKCAYKCRKSLTEVYLDHDKIDNALISTVKQFPELVSLACCSQRFPTTICCARIEVLGRDQRTGK</sequence>
<dbReference type="OrthoDB" id="1107553at2759"/>
<gene>
    <name evidence="2" type="ORF">HMPREF1544_08727</name>
</gene>